<comment type="caution">
    <text evidence="1">The sequence shown here is derived from an EMBL/GenBank/DDBJ whole genome shotgun (WGS) entry which is preliminary data.</text>
</comment>
<protein>
    <submittedName>
        <fullName evidence="1">Uncharacterized protein</fullName>
    </submittedName>
</protein>
<gene>
    <name evidence="1" type="ORF">QFC21_006679</name>
</gene>
<name>A0ACC2V135_9TREE</name>
<proteinExistence type="predicted"/>
<reference evidence="1" key="1">
    <citation type="submission" date="2023-04" db="EMBL/GenBank/DDBJ databases">
        <title>Draft Genome sequencing of Naganishia species isolated from polar environments using Oxford Nanopore Technology.</title>
        <authorList>
            <person name="Leo P."/>
            <person name="Venkateswaran K."/>
        </authorList>
    </citation>
    <scope>NUCLEOTIDE SEQUENCE</scope>
    <source>
        <strain evidence="1">MNA-CCFEE 5423</strain>
    </source>
</reference>
<accession>A0ACC2V135</accession>
<keyword evidence="2" id="KW-1185">Reference proteome</keyword>
<sequence>MAKREGESHSDGSGGSKPEQCVWCRPGSEALKPNDERRKEKSAKELAQHKNGEDKSGTDPEGEQTDSDYELELSWICCTKCHSWYHSDCVTLQELDEPVGQHALAYQRFGAPGASGSLPSEVIRELQRQGYDWIWTAAVDKWFCTPCIVQYDDMALENRKHKKKPRSTLQRNYVFPSMTGGDDTVMADMSTDQHQLMTDVEPPRGETSRPKRKTTLQRTDYHALNNNISTPTYKWLSLIKDPGRSGRKIKEAHFPRIDGSVLRKSWLDGTYEPERPIEISPEVFFGPDREPIIVLSSRGGFESTGGKVPSKEEFGIDDVVRLVGRDTLVDVIDIATQSSAKWTLAQWAYYFKTGIPPTSTTKNAANGGSKRTTGADTNPPSINKVYNVISLECTGTDLAKLVRPPRLVREIDWVDNCWPDIKKKRKQIQVSAGVQDPKSLVQGKDDPMNGTSNSTAVTSNVASTSDAAANDTVAGKRKLDGDGWPKVKLYCLMGKAGSWTDWHVDFAASCVYYTIISGCKVFYFIKPTPANLAAYARWSSDEETQQKEWLGDLVDGPVEKVTLKPGDTMIIPTGYIHAVYTPEDTIVLGGNFLHSYNIETQLRLRQIEIETKVPQRMRYPYFDRLCWYVADHWVRTLYDRKMYRPRAAAGQEEQPHDPIPSRVLHGLSALAEFLISEVNALENPSTDPKKRKAIHDRIPKEVVVNASGLARELQWRTKQVLAEEGDVEGAMEDGDHPVQQIKSPVVSKKRKKNPPAASRAVVEESRPRLKNPVTTEWDKLDESINDTEDYILRPRPALTDGCTPTSIAQDYIAREETQTITQRRKRVRENEDGDLVEDLVQVVTITTTRTWTNSGEVRGDWERRLRDKGEGQQGG</sequence>
<dbReference type="Proteomes" id="UP001227268">
    <property type="component" value="Unassembled WGS sequence"/>
</dbReference>
<evidence type="ECO:0000313" key="2">
    <source>
        <dbReference type="Proteomes" id="UP001227268"/>
    </source>
</evidence>
<evidence type="ECO:0000313" key="1">
    <source>
        <dbReference type="EMBL" id="KAJ9092803.1"/>
    </source>
</evidence>
<organism evidence="1 2">
    <name type="scientific">Naganishia friedmannii</name>
    <dbReference type="NCBI Taxonomy" id="89922"/>
    <lineage>
        <taxon>Eukaryota</taxon>
        <taxon>Fungi</taxon>
        <taxon>Dikarya</taxon>
        <taxon>Basidiomycota</taxon>
        <taxon>Agaricomycotina</taxon>
        <taxon>Tremellomycetes</taxon>
        <taxon>Filobasidiales</taxon>
        <taxon>Filobasidiaceae</taxon>
        <taxon>Naganishia</taxon>
    </lineage>
</organism>
<dbReference type="EMBL" id="JASBWT010000035">
    <property type="protein sequence ID" value="KAJ9092803.1"/>
    <property type="molecule type" value="Genomic_DNA"/>
</dbReference>